<dbReference type="InterPro" id="IPR010014">
    <property type="entry name" value="DHP2"/>
</dbReference>
<protein>
    <recommendedName>
        <fullName evidence="4 9">2-(3-amino-3-carboxypropyl)histidine synthase subunit 2</fullName>
    </recommendedName>
</protein>
<dbReference type="AlphaFoldDB" id="A0A423SL61"/>
<dbReference type="UniPathway" id="UPA00559"/>
<comment type="caution">
    <text evidence="11">The sequence shown here is derived from an EMBL/GenBank/DDBJ whole genome shotgun (WGS) entry which is preliminary data.</text>
</comment>
<evidence type="ECO:0000256" key="5">
    <source>
        <dbReference type="ARBA" id="ARBA00022723"/>
    </source>
</evidence>
<dbReference type="GO" id="GO:0017183">
    <property type="term" value="P:protein histidyl modification to diphthamide"/>
    <property type="evidence" value="ECO:0007669"/>
    <property type="project" value="UniProtKB-UniPathway"/>
</dbReference>
<evidence type="ECO:0000256" key="8">
    <source>
        <dbReference type="ARBA" id="ARBA00045159"/>
    </source>
</evidence>
<dbReference type="Gene3D" id="3.40.50.11860">
    <property type="entry name" value="Diphthamide synthesis DPH1/DPH2 domain 3"/>
    <property type="match status" value="1"/>
</dbReference>
<comment type="cofactor">
    <cofactor evidence="1">
        <name>[4Fe-4S] cluster</name>
        <dbReference type="ChEBI" id="CHEBI:49883"/>
    </cofactor>
</comment>
<evidence type="ECO:0000256" key="7">
    <source>
        <dbReference type="ARBA" id="ARBA00023014"/>
    </source>
</evidence>
<dbReference type="InterPro" id="IPR042263">
    <property type="entry name" value="DPH1/DPH2_1"/>
</dbReference>
<organism evidence="11 12">
    <name type="scientific">Penaeus vannamei</name>
    <name type="common">Whiteleg shrimp</name>
    <name type="synonym">Litopenaeus vannamei</name>
    <dbReference type="NCBI Taxonomy" id="6689"/>
    <lineage>
        <taxon>Eukaryota</taxon>
        <taxon>Metazoa</taxon>
        <taxon>Ecdysozoa</taxon>
        <taxon>Arthropoda</taxon>
        <taxon>Crustacea</taxon>
        <taxon>Multicrustacea</taxon>
        <taxon>Malacostraca</taxon>
        <taxon>Eumalacostraca</taxon>
        <taxon>Eucarida</taxon>
        <taxon>Decapoda</taxon>
        <taxon>Dendrobranchiata</taxon>
        <taxon>Penaeoidea</taxon>
        <taxon>Penaeidae</taxon>
        <taxon>Penaeus</taxon>
    </lineage>
</organism>
<evidence type="ECO:0000256" key="9">
    <source>
        <dbReference type="RuleBase" id="RU364133"/>
    </source>
</evidence>
<dbReference type="Gene3D" id="3.40.50.11840">
    <property type="entry name" value="Diphthamide synthesis DPH1/DPH2 domain 1"/>
    <property type="match status" value="1"/>
</dbReference>
<sequence length="507" mass="55553">MASLTNFGSDVIERTLEKDIAQESTQNLEEVYEVSRCVRWIQDGGYKKVGLQFPDELIVDAPAVARALSTALGFKVYILGDTTYGSCCVDEVAAEHVGADSIVHFGRSCLSPSRRLPVLYIFTRLSVNLPLVVESLQAAIQEADTRLVLVYDTRCHHAAGEAARILQDKFPKLVPSTLLLNRLYSPCSLSSNDKTPLENHTCSNGIDINGEEEKGKSNDFMFCGRSVCLPDGEEIKDYHFIYLGPRGPTVTCLCMKFSESTFYCADPSSGEVTVTSGLRSVMSRSNKLEMVKDAEIIGILVGTLGVADYREIISRLKAVVRAAGKRSYTFVVGKPNEPKLANISEVDVFAYVACPETSIVERSVDPALYRKLVTPWELEVALLNQQEWDLHFEADFRQLLPGGLRHVVAAGERREEEVNVSLITNRAQRLGMRDDEEPTLDSITGAVQVRDNLTLASLHVGGGGQALKGRTWQGLDPNMNPPSATGTVVEGRKGIAAGYQDETPAES</sequence>
<dbReference type="GO" id="GO:0090560">
    <property type="term" value="F:2-(3-amino-3-carboxypropyl)histidine synthase activity"/>
    <property type="evidence" value="ECO:0007669"/>
    <property type="project" value="InterPro"/>
</dbReference>
<keyword evidence="6 9" id="KW-0408">Iron</keyword>
<dbReference type="FunFam" id="3.40.50.11860:FF:000001">
    <property type="entry name" value="2-(3-amino-3-carboxypropyl)histidine synthase subunit 2"/>
    <property type="match status" value="1"/>
</dbReference>
<dbReference type="PANTHER" id="PTHR10762:SF2">
    <property type="entry name" value="2-(3-AMINO-3-CARBOXYPROPYL)HISTIDINE SYNTHASE SUBUNIT 2"/>
    <property type="match status" value="1"/>
</dbReference>
<dbReference type="InterPro" id="IPR016435">
    <property type="entry name" value="DPH1/DPH2"/>
</dbReference>
<dbReference type="SFLD" id="SFLDG01121">
    <property type="entry name" value="Diphthamide_biosynthesis"/>
    <property type="match status" value="1"/>
</dbReference>
<dbReference type="STRING" id="6689.A0A423SL61"/>
<gene>
    <name evidence="11" type="ORF">C7M84_017166</name>
</gene>
<dbReference type="Proteomes" id="UP000283509">
    <property type="component" value="Unassembled WGS sequence"/>
</dbReference>
<dbReference type="SFLD" id="SFLDS00032">
    <property type="entry name" value="Radical_SAM_3-amino-3-carboxyp"/>
    <property type="match status" value="1"/>
</dbReference>
<evidence type="ECO:0000256" key="10">
    <source>
        <dbReference type="SAM" id="MobiDB-lite"/>
    </source>
</evidence>
<dbReference type="PANTHER" id="PTHR10762">
    <property type="entry name" value="DIPHTHAMIDE BIOSYNTHESIS PROTEIN"/>
    <property type="match status" value="1"/>
</dbReference>
<comment type="pathway">
    <text evidence="2 9">Protein modification; peptidyl-diphthamide biosynthesis.</text>
</comment>
<evidence type="ECO:0000256" key="4">
    <source>
        <dbReference type="ARBA" id="ARBA00021914"/>
    </source>
</evidence>
<keyword evidence="12" id="KW-1185">Reference proteome</keyword>
<comment type="similarity">
    <text evidence="3 9">Belongs to the DPH1/DPH2 family. DPH2 subfamily.</text>
</comment>
<dbReference type="NCBIfam" id="TIGR00322">
    <property type="entry name" value="diphth2_R"/>
    <property type="match status" value="1"/>
</dbReference>
<accession>A0A423SL61</accession>
<dbReference type="OrthoDB" id="361972at2759"/>
<evidence type="ECO:0000256" key="1">
    <source>
        <dbReference type="ARBA" id="ARBA00001966"/>
    </source>
</evidence>
<dbReference type="FunFam" id="3.40.50.11840:FF:000002">
    <property type="entry name" value="2-(3-amino-3-carboxypropyl)histidine synthase subunit 2"/>
    <property type="match status" value="1"/>
</dbReference>
<proteinExistence type="inferred from homology"/>
<dbReference type="InterPro" id="IPR042265">
    <property type="entry name" value="DPH1/DPH2_3"/>
</dbReference>
<reference evidence="11 12" key="2">
    <citation type="submission" date="2019-01" db="EMBL/GenBank/DDBJ databases">
        <title>The decoding of complex shrimp genome reveals the adaptation for benthos swimmer, frequently molting mechanism and breeding impact on genome.</title>
        <authorList>
            <person name="Sun Y."/>
            <person name="Gao Y."/>
            <person name="Yu Y."/>
        </authorList>
    </citation>
    <scope>NUCLEOTIDE SEQUENCE [LARGE SCALE GENOMIC DNA]</scope>
    <source>
        <tissue evidence="11">Muscle</tissue>
    </source>
</reference>
<keyword evidence="5 9" id="KW-0479">Metal-binding</keyword>
<feature type="region of interest" description="Disordered" evidence="10">
    <location>
        <begin position="484"/>
        <end position="507"/>
    </location>
</feature>
<evidence type="ECO:0000256" key="3">
    <source>
        <dbReference type="ARBA" id="ARBA00006179"/>
    </source>
</evidence>
<evidence type="ECO:0000313" key="11">
    <source>
        <dbReference type="EMBL" id="ROT64884.1"/>
    </source>
</evidence>
<evidence type="ECO:0000313" key="12">
    <source>
        <dbReference type="Proteomes" id="UP000283509"/>
    </source>
</evidence>
<dbReference type="GO" id="GO:0051536">
    <property type="term" value="F:iron-sulfur cluster binding"/>
    <property type="evidence" value="ECO:0007669"/>
    <property type="project" value="UniProtKB-KW"/>
</dbReference>
<dbReference type="EMBL" id="QCYY01003172">
    <property type="protein sequence ID" value="ROT64884.1"/>
    <property type="molecule type" value="Genomic_DNA"/>
</dbReference>
<keyword evidence="7 9" id="KW-0411">Iron-sulfur</keyword>
<evidence type="ECO:0000256" key="6">
    <source>
        <dbReference type="ARBA" id="ARBA00023004"/>
    </source>
</evidence>
<reference evidence="11 12" key="1">
    <citation type="submission" date="2018-04" db="EMBL/GenBank/DDBJ databases">
        <authorList>
            <person name="Zhang X."/>
            <person name="Yuan J."/>
            <person name="Li F."/>
            <person name="Xiang J."/>
        </authorList>
    </citation>
    <scope>NUCLEOTIDE SEQUENCE [LARGE SCALE GENOMIC DNA]</scope>
    <source>
        <tissue evidence="11">Muscle</tissue>
    </source>
</reference>
<dbReference type="Pfam" id="PF01866">
    <property type="entry name" value="Diphthamide_syn"/>
    <property type="match status" value="1"/>
</dbReference>
<dbReference type="NCBIfam" id="TIGR00272">
    <property type="entry name" value="DPH2"/>
    <property type="match status" value="1"/>
</dbReference>
<name>A0A423SL61_PENVA</name>
<dbReference type="GO" id="GO:0046872">
    <property type="term" value="F:metal ion binding"/>
    <property type="evidence" value="ECO:0007669"/>
    <property type="project" value="UniProtKB-KW"/>
</dbReference>
<comment type="function">
    <text evidence="8 9">Required for the first step of diphthamide biosynthesis, a post-translational modification of histidine which occurs in elongation factor 2. DPH1 and DPH2 transfer a 3-amino-3-carboxypropyl (ACP) group from S-adenosyl-L-methionine (SAM) to a histidine residue, the reaction is assisted by a reduction system comprising DPH3 and a NADH-dependent reductase. Facilitates the reduction of the catalytic iron-sulfur cluster found in the DPH1 subunit.</text>
</comment>
<evidence type="ECO:0000256" key="2">
    <source>
        <dbReference type="ARBA" id="ARBA00005156"/>
    </source>
</evidence>